<feature type="domain" description="HNH nuclease" evidence="1">
    <location>
        <begin position="222"/>
        <end position="273"/>
    </location>
</feature>
<evidence type="ECO:0000313" key="2">
    <source>
        <dbReference type="EMBL" id="APC96344.1"/>
    </source>
</evidence>
<dbReference type="RefSeq" id="WP_071663226.1">
    <property type="nucleotide sequence ID" value="NZ_CP009654.1"/>
</dbReference>
<organism evidence="2 3">
    <name type="scientific">Francisella frigiditurris</name>
    <dbReference type="NCBI Taxonomy" id="1542390"/>
    <lineage>
        <taxon>Bacteria</taxon>
        <taxon>Pseudomonadati</taxon>
        <taxon>Pseudomonadota</taxon>
        <taxon>Gammaproteobacteria</taxon>
        <taxon>Thiotrichales</taxon>
        <taxon>Francisellaceae</taxon>
        <taxon>Francisella</taxon>
    </lineage>
</organism>
<dbReference type="STRING" id="1542390.KX01_201"/>
<accession>A0A1J0KRF6</accession>
<keyword evidence="2" id="KW-0255">Endonuclease</keyword>
<dbReference type="OrthoDB" id="529575at2"/>
<keyword evidence="2" id="KW-0540">Nuclease</keyword>
<evidence type="ECO:0000259" key="1">
    <source>
        <dbReference type="Pfam" id="PF13391"/>
    </source>
</evidence>
<sequence>MKIEILDKQYKVEDTKEKITIADSFVVRQNKIGGGNGEAKLYIGNDNKDTRSIFGFEGFELPCFLLKRDLLKYLDDTKAEYINPEQPYISKDLLPKLWEKRKKEVEKLPEKIDFIVTEQTQISGPRVYINSSDRGYKLIRELSLPNITYISVVKLLGENGGLSYYFRLFADYFGNEEHPYIIEKEQRQVNNIKDVQEKRLLTQARIGQGKYREELLKLCPFCPITLVSDDRILIASHIKPWAKSNDFEKTDPLNGFMLTPTFDFLFDRGFLSFTDDKKSILSPFLSNMTYSKLGISDDKIFKHLQVDGREEYLNYHRQQILKR</sequence>
<proteinExistence type="predicted"/>
<dbReference type="AlphaFoldDB" id="A0A1J0KRF6"/>
<dbReference type="KEGG" id="frc:KX01_201"/>
<dbReference type="Pfam" id="PF13391">
    <property type="entry name" value="HNH_2"/>
    <property type="match status" value="1"/>
</dbReference>
<dbReference type="GO" id="GO:0004519">
    <property type="term" value="F:endonuclease activity"/>
    <property type="evidence" value="ECO:0007669"/>
    <property type="project" value="UniProtKB-KW"/>
</dbReference>
<keyword evidence="3" id="KW-1185">Reference proteome</keyword>
<name>A0A1J0KRF6_9GAMM</name>
<reference evidence="3" key="1">
    <citation type="submission" date="2014-10" db="EMBL/GenBank/DDBJ databases">
        <authorList>
            <person name="Kuske C.R."/>
            <person name="Challacombe J.F."/>
            <person name="Daligault H.E."/>
            <person name="Davenport K.W."/>
            <person name="Johnson S.L."/>
            <person name="Siddaramappa S."/>
            <person name="Petersen J.M."/>
        </authorList>
    </citation>
    <scope>NUCLEOTIDE SEQUENCE [LARGE SCALE GENOMIC DNA]</scope>
    <source>
        <strain evidence="3">CA97-1460</strain>
    </source>
</reference>
<dbReference type="InterPro" id="IPR003615">
    <property type="entry name" value="HNH_nuc"/>
</dbReference>
<evidence type="ECO:0000313" key="3">
    <source>
        <dbReference type="Proteomes" id="UP000182521"/>
    </source>
</evidence>
<protein>
    <submittedName>
        <fullName evidence="2">HNH endonuclease family protein</fullName>
    </submittedName>
</protein>
<dbReference type="Proteomes" id="UP000182521">
    <property type="component" value="Chromosome"/>
</dbReference>
<gene>
    <name evidence="2" type="ORF">KX01_201</name>
</gene>
<dbReference type="EMBL" id="CP009654">
    <property type="protein sequence ID" value="APC96344.1"/>
    <property type="molecule type" value="Genomic_DNA"/>
</dbReference>
<dbReference type="REBASE" id="164319">
    <property type="entry name" value="Fsp97ORF202P"/>
</dbReference>
<keyword evidence="2" id="KW-0378">Hydrolase</keyword>